<evidence type="ECO:0000313" key="3">
    <source>
        <dbReference type="Proteomes" id="UP000622552"/>
    </source>
</evidence>
<evidence type="ECO:0000313" key="2">
    <source>
        <dbReference type="EMBL" id="MBG6137806.1"/>
    </source>
</evidence>
<proteinExistence type="predicted"/>
<organism evidence="2 3">
    <name type="scientific">Longispora fulva</name>
    <dbReference type="NCBI Taxonomy" id="619741"/>
    <lineage>
        <taxon>Bacteria</taxon>
        <taxon>Bacillati</taxon>
        <taxon>Actinomycetota</taxon>
        <taxon>Actinomycetes</taxon>
        <taxon>Micromonosporales</taxon>
        <taxon>Micromonosporaceae</taxon>
        <taxon>Longispora</taxon>
    </lineage>
</organism>
<gene>
    <name evidence="2" type="ORF">IW245_004000</name>
</gene>
<protein>
    <recommendedName>
        <fullName evidence="4">SWIM-type domain-containing protein</fullName>
    </recommendedName>
</protein>
<name>A0A8J7GUU1_9ACTN</name>
<feature type="region of interest" description="Disordered" evidence="1">
    <location>
        <begin position="501"/>
        <end position="546"/>
    </location>
</feature>
<dbReference type="EMBL" id="JADOUF010000001">
    <property type="protein sequence ID" value="MBG6137806.1"/>
    <property type="molecule type" value="Genomic_DNA"/>
</dbReference>
<feature type="compositionally biased region" description="Low complexity" evidence="1">
    <location>
        <begin position="1"/>
        <end position="16"/>
    </location>
</feature>
<dbReference type="AlphaFoldDB" id="A0A8J7GUU1"/>
<sequence>MTHPQTPTGTSPAAGTGEPGSPGAVALPAADALLVAEAVDGLPGRLRKRLDDMVTRAASWPVTADGDTVVVTVDGDTVVTLTPDRGVLREAGAARCSCLLAPNCLHRAAVLALAPPAGEADADEFEGVGDDMDAIGDADNPSVAAPAPLTARQRAAAEELWRSGAGVLGTGVVGSGVVTGVGLLRAAHEARAQGLHRCAAAARRVAAGLRAAREEQPGYRLGDLTDSLRDLLAVAHGLRGPEASPDLLGTARRAYDPRGSLRLYGLCTVPVVADSGHAGVITYLVDRDGTLWAVADIYPGGVGRVAGSAEATVAVGEAAISHRALGRAGLILSGATATDTGQLGAGRAVRAVRAAGAPWTDAPTTTLWAEPLRAQVHRAFEALAAGVQAHPVGDDLLFLRVRVRGADGEGVWADTVDGVPLCLTPAAEYPELPYRHNLRILARAADGELLVVGRPDPGRPGRVRALTVGVPVEGPAALLLPDEWAGRVDLGIDRLHPSHLPAPIATDESASAAGGTAAEGSSTGTVDGAGVVESGSGRGDDADSGRFGGVVAADPALRFLRAQVERAVSGGRAVQALARDESRILRRARLETGATLLADVGAAARHRPRDAFGRLADDDGHAYALAWLSAAVYEDASARAFAEATWLPPESTA</sequence>
<dbReference type="RefSeq" id="WP_197004628.1">
    <property type="nucleotide sequence ID" value="NZ_BONS01000024.1"/>
</dbReference>
<evidence type="ECO:0000256" key="1">
    <source>
        <dbReference type="SAM" id="MobiDB-lite"/>
    </source>
</evidence>
<keyword evidence="3" id="KW-1185">Reference proteome</keyword>
<feature type="compositionally biased region" description="Low complexity" evidence="1">
    <location>
        <begin position="505"/>
        <end position="525"/>
    </location>
</feature>
<dbReference type="Proteomes" id="UP000622552">
    <property type="component" value="Unassembled WGS sequence"/>
</dbReference>
<feature type="region of interest" description="Disordered" evidence="1">
    <location>
        <begin position="1"/>
        <end position="23"/>
    </location>
</feature>
<comment type="caution">
    <text evidence="2">The sequence shown here is derived from an EMBL/GenBank/DDBJ whole genome shotgun (WGS) entry which is preliminary data.</text>
</comment>
<evidence type="ECO:0008006" key="4">
    <source>
        <dbReference type="Google" id="ProtNLM"/>
    </source>
</evidence>
<reference evidence="2" key="1">
    <citation type="submission" date="2020-11" db="EMBL/GenBank/DDBJ databases">
        <title>Sequencing the genomes of 1000 actinobacteria strains.</title>
        <authorList>
            <person name="Klenk H.-P."/>
        </authorList>
    </citation>
    <scope>NUCLEOTIDE SEQUENCE</scope>
    <source>
        <strain evidence="2">DSM 45356</strain>
    </source>
</reference>
<accession>A0A8J7GUU1</accession>